<reference evidence="2 3" key="1">
    <citation type="journal article" date="2019" name="Nat. Plants">
        <title>Genome sequencing of Musa balbisiana reveals subgenome evolution and function divergence in polyploid bananas.</title>
        <authorList>
            <person name="Yao X."/>
        </authorList>
    </citation>
    <scope>NUCLEOTIDE SEQUENCE [LARGE SCALE GENOMIC DNA]</scope>
    <source>
        <strain evidence="3">cv. DH-PKW</strain>
        <tissue evidence="2">Leaves</tissue>
    </source>
</reference>
<proteinExistence type="predicted"/>
<organism evidence="2 3">
    <name type="scientific">Musa balbisiana</name>
    <name type="common">Banana</name>
    <dbReference type="NCBI Taxonomy" id="52838"/>
    <lineage>
        <taxon>Eukaryota</taxon>
        <taxon>Viridiplantae</taxon>
        <taxon>Streptophyta</taxon>
        <taxon>Embryophyta</taxon>
        <taxon>Tracheophyta</taxon>
        <taxon>Spermatophyta</taxon>
        <taxon>Magnoliopsida</taxon>
        <taxon>Liliopsida</taxon>
        <taxon>Zingiberales</taxon>
        <taxon>Musaceae</taxon>
        <taxon>Musa</taxon>
    </lineage>
</organism>
<feature type="region of interest" description="Disordered" evidence="1">
    <location>
        <begin position="7"/>
        <end position="45"/>
    </location>
</feature>
<evidence type="ECO:0000313" key="3">
    <source>
        <dbReference type="Proteomes" id="UP000317650"/>
    </source>
</evidence>
<evidence type="ECO:0000313" key="2">
    <source>
        <dbReference type="EMBL" id="THU45630.1"/>
    </source>
</evidence>
<dbReference type="Proteomes" id="UP000317650">
    <property type="component" value="Chromosome 2"/>
</dbReference>
<feature type="compositionally biased region" description="Acidic residues" evidence="1">
    <location>
        <begin position="257"/>
        <end position="277"/>
    </location>
</feature>
<feature type="region of interest" description="Disordered" evidence="1">
    <location>
        <begin position="63"/>
        <end position="94"/>
    </location>
</feature>
<comment type="caution">
    <text evidence="2">The sequence shown here is derived from an EMBL/GenBank/DDBJ whole genome shotgun (WGS) entry which is preliminary data.</text>
</comment>
<dbReference type="PANTHER" id="PTHR34546:SF3">
    <property type="entry name" value="OS06G0153600 PROTEIN"/>
    <property type="match status" value="1"/>
</dbReference>
<gene>
    <name evidence="2" type="ORF">C4D60_Mb02t20000</name>
</gene>
<evidence type="ECO:0000256" key="1">
    <source>
        <dbReference type="SAM" id="MobiDB-lite"/>
    </source>
</evidence>
<accession>A0A4S8IC34</accession>
<sequence>MLILVKKGHATSAAYNQPKRSGEEETRASGKRVGSVRHLRGGSQSNRVPIRVREILTVCSPIPPVRKHERSGSEDQNHRTPPAVAPLTASTSPPNARFTPSFGGGQLTSSFRSFRCHATAAAAMDPRRVPRADLERFRTEEVLYLHSLWRRGPPPNRNRNLGPSPGPALHPAPAAFKKKSKQEKRGKKEKAAAARTDSGSEWPSIPAPDTNAVPTTWGDLAPPQAAATSSPVSAEDQARVAAAQAQHNGLKASQDFFSDEDDSDEDEEGEEDDLEENDGTKMGPFRFFTELFVKDGELREYYEKNYEKGEFSCFACAGIGSKRVRKFRNCMGLVQHAKSTLKAKRRGAHRALAKAVCQVLGWDIKRLPSFVLDTAVSLGRSLSDAGKTQMQDDVQKDVTENEEELPGDTIQNIVAINRNLTENIFERASLPLQE</sequence>
<dbReference type="AlphaFoldDB" id="A0A4S8IC34"/>
<dbReference type="PANTHER" id="PTHR34546">
    <property type="entry name" value="OS06G0153600 PROTEIN"/>
    <property type="match status" value="1"/>
</dbReference>
<protein>
    <submittedName>
        <fullName evidence="2">Uncharacterized protein</fullName>
    </submittedName>
</protein>
<feature type="compositionally biased region" description="Basic residues" evidence="1">
    <location>
        <begin position="176"/>
        <end position="188"/>
    </location>
</feature>
<feature type="region of interest" description="Disordered" evidence="1">
    <location>
        <begin position="149"/>
        <end position="282"/>
    </location>
</feature>
<keyword evidence="3" id="KW-1185">Reference proteome</keyword>
<name>A0A4S8IC34_MUSBA</name>
<dbReference type="EMBL" id="PYDT01000011">
    <property type="protein sequence ID" value="THU45630.1"/>
    <property type="molecule type" value="Genomic_DNA"/>
</dbReference>